<dbReference type="SUPFAM" id="SSF51735">
    <property type="entry name" value="NAD(P)-binding Rossmann-fold domains"/>
    <property type="match status" value="1"/>
</dbReference>
<dbReference type="EMBL" id="JAYFUM010000009">
    <property type="protein sequence ID" value="MEA5139359.1"/>
    <property type="molecule type" value="Genomic_DNA"/>
</dbReference>
<dbReference type="Proteomes" id="UP001302949">
    <property type="component" value="Unassembled WGS sequence"/>
</dbReference>
<reference evidence="2 3" key="1">
    <citation type="submission" date="2023-12" db="EMBL/GenBank/DDBJ databases">
        <title>Novel species of the genus Arcicella isolated from rivers.</title>
        <authorList>
            <person name="Lu H."/>
        </authorList>
    </citation>
    <scope>NUCLEOTIDE SEQUENCE [LARGE SCALE GENOMIC DNA]</scope>
    <source>
        <strain evidence="2 3">KCTC 23307</strain>
    </source>
</reference>
<dbReference type="InterPro" id="IPR036291">
    <property type="entry name" value="NAD(P)-bd_dom_sf"/>
</dbReference>
<sequence>MKTLVVGASTNPERYSFIATNMLKSYGHEVVLYGKKSGEVAGSVIETAQKPFEGIDTITMYVGANHQSELYNYLIQLKPRRIIFNPGTENPVFEEKALQAGIEVEEACTLVLLSTKQY</sequence>
<protein>
    <submittedName>
        <fullName evidence="2">CoA-binding protein</fullName>
    </submittedName>
</protein>
<keyword evidence="3" id="KW-1185">Reference proteome</keyword>
<comment type="caution">
    <text evidence="2">The sequence shown here is derived from an EMBL/GenBank/DDBJ whole genome shotgun (WGS) entry which is preliminary data.</text>
</comment>
<gene>
    <name evidence="2" type="ORF">VB248_09445</name>
</gene>
<name>A0ABU5QAE3_9BACT</name>
<feature type="domain" description="CoA-binding" evidence="1">
    <location>
        <begin position="3"/>
        <end position="112"/>
    </location>
</feature>
<dbReference type="Pfam" id="PF13380">
    <property type="entry name" value="CoA_binding_2"/>
    <property type="match status" value="1"/>
</dbReference>
<evidence type="ECO:0000313" key="3">
    <source>
        <dbReference type="Proteomes" id="UP001302949"/>
    </source>
</evidence>
<evidence type="ECO:0000313" key="2">
    <source>
        <dbReference type="EMBL" id="MEA5139359.1"/>
    </source>
</evidence>
<evidence type="ECO:0000259" key="1">
    <source>
        <dbReference type="Pfam" id="PF13380"/>
    </source>
</evidence>
<dbReference type="Gene3D" id="3.40.50.720">
    <property type="entry name" value="NAD(P)-binding Rossmann-like Domain"/>
    <property type="match status" value="1"/>
</dbReference>
<organism evidence="2 3">
    <name type="scientific">Arcicella rigui</name>
    <dbReference type="NCBI Taxonomy" id="797020"/>
    <lineage>
        <taxon>Bacteria</taxon>
        <taxon>Pseudomonadati</taxon>
        <taxon>Bacteroidota</taxon>
        <taxon>Cytophagia</taxon>
        <taxon>Cytophagales</taxon>
        <taxon>Flectobacillaceae</taxon>
        <taxon>Arcicella</taxon>
    </lineage>
</organism>
<dbReference type="InterPro" id="IPR003781">
    <property type="entry name" value="CoA-bd"/>
</dbReference>
<proteinExistence type="predicted"/>
<dbReference type="RefSeq" id="WP_323296521.1">
    <property type="nucleotide sequence ID" value="NZ_JAYFUM010000009.1"/>
</dbReference>
<accession>A0ABU5QAE3</accession>